<keyword evidence="2" id="KW-1185">Reference proteome</keyword>
<evidence type="ECO:0000313" key="2">
    <source>
        <dbReference type="Proteomes" id="UP000236654"/>
    </source>
</evidence>
<dbReference type="Proteomes" id="UP000236654">
    <property type="component" value="Unassembled WGS sequence"/>
</dbReference>
<dbReference type="EMBL" id="PJNI01000007">
    <property type="protein sequence ID" value="PKR80932.1"/>
    <property type="molecule type" value="Genomic_DNA"/>
</dbReference>
<comment type="caution">
    <text evidence="1">The sequence shown here is derived from an EMBL/GenBank/DDBJ whole genome shotgun (WGS) entry which is preliminary data.</text>
</comment>
<protein>
    <submittedName>
        <fullName evidence="1">Uncharacterized protein</fullName>
    </submittedName>
</protein>
<dbReference type="OrthoDB" id="982927at2"/>
<name>A0A2I0R2X6_9FLAO</name>
<proteinExistence type="predicted"/>
<sequence length="122" mass="13896">METKWRNITLAFFLAIYSFSVFGLNLTLPQSDESTNIESGEATHFAELSKIVFPQAIQVDGNGVNIVPLPQEGETPFVDAQIIVQILGDRLFQIDTDYLKSKHHLEIQFPAIDIIFPFHNFW</sequence>
<accession>A0A2I0R2X6</accession>
<dbReference type="AlphaFoldDB" id="A0A2I0R2X6"/>
<evidence type="ECO:0000313" key="1">
    <source>
        <dbReference type="EMBL" id="PKR80932.1"/>
    </source>
</evidence>
<gene>
    <name evidence="1" type="ORF">CW751_07120</name>
</gene>
<organism evidence="1 2">
    <name type="scientific">Brumimicrobium salinarum</name>
    <dbReference type="NCBI Taxonomy" id="2058658"/>
    <lineage>
        <taxon>Bacteria</taxon>
        <taxon>Pseudomonadati</taxon>
        <taxon>Bacteroidota</taxon>
        <taxon>Flavobacteriia</taxon>
        <taxon>Flavobacteriales</taxon>
        <taxon>Crocinitomicaceae</taxon>
        <taxon>Brumimicrobium</taxon>
    </lineage>
</organism>
<dbReference type="RefSeq" id="WP_101334314.1">
    <property type="nucleotide sequence ID" value="NZ_PJNI01000007.1"/>
</dbReference>
<reference evidence="1 2" key="1">
    <citation type="submission" date="2017-12" db="EMBL/GenBank/DDBJ databases">
        <title>The draft genome sequence of Brumimicrobium saltpan LHR20.</title>
        <authorList>
            <person name="Do Z.-J."/>
            <person name="Luo H.-R."/>
        </authorList>
    </citation>
    <scope>NUCLEOTIDE SEQUENCE [LARGE SCALE GENOMIC DNA]</scope>
    <source>
        <strain evidence="1 2">LHR20</strain>
    </source>
</reference>